<sequence>MQIVIMLLCHHAIIVQTLNTGEREMGTSQAAAQKRDKPPIPGSWVPTAAPVPLAQRGASRPPRSPGLQQLGLQPRREQTALPVVPGACGCSLGEAAHPRSPVAVAGLGEAGLGPGCLWLARGREA</sequence>
<gene>
    <name evidence="3" type="ORF">mPipKuh1_007765</name>
</gene>
<evidence type="ECO:0000256" key="2">
    <source>
        <dbReference type="SAM" id="SignalP"/>
    </source>
</evidence>
<accession>A0A7J8B1L9</accession>
<reference evidence="3 4" key="1">
    <citation type="journal article" date="2020" name="Nature">
        <title>Six reference-quality genomes reveal evolution of bat adaptations.</title>
        <authorList>
            <person name="Jebb D."/>
            <person name="Huang Z."/>
            <person name="Pippel M."/>
            <person name="Hughes G.M."/>
            <person name="Lavrichenko K."/>
            <person name="Devanna P."/>
            <person name="Winkler S."/>
            <person name="Jermiin L.S."/>
            <person name="Skirmuntt E.C."/>
            <person name="Katzourakis A."/>
            <person name="Burkitt-Gray L."/>
            <person name="Ray D.A."/>
            <person name="Sullivan K.A.M."/>
            <person name="Roscito J.G."/>
            <person name="Kirilenko B.M."/>
            <person name="Davalos L.M."/>
            <person name="Corthals A.P."/>
            <person name="Power M.L."/>
            <person name="Jones G."/>
            <person name="Ransome R.D."/>
            <person name="Dechmann D.K.N."/>
            <person name="Locatelli A.G."/>
            <person name="Puechmaille S.J."/>
            <person name="Fedrigo O."/>
            <person name="Jarvis E.D."/>
            <person name="Hiller M."/>
            <person name="Vernes S.C."/>
            <person name="Myers E.W."/>
            <person name="Teeling E.C."/>
        </authorList>
    </citation>
    <scope>NUCLEOTIDE SEQUENCE [LARGE SCALE GENOMIC DNA]</scope>
    <source>
        <strain evidence="3">MPipKuh1</strain>
        <tissue evidence="3">Flight muscle</tissue>
    </source>
</reference>
<dbReference type="AlphaFoldDB" id="A0A7J8B1L9"/>
<keyword evidence="2" id="KW-0732">Signal</keyword>
<protein>
    <submittedName>
        <fullName evidence="3">Uncharacterized protein</fullName>
    </submittedName>
</protein>
<evidence type="ECO:0000313" key="3">
    <source>
        <dbReference type="EMBL" id="KAF6392564.1"/>
    </source>
</evidence>
<name>A0A7J8B1L9_PIPKU</name>
<feature type="region of interest" description="Disordered" evidence="1">
    <location>
        <begin position="24"/>
        <end position="75"/>
    </location>
</feature>
<comment type="caution">
    <text evidence="3">The sequence shown here is derived from an EMBL/GenBank/DDBJ whole genome shotgun (WGS) entry which is preliminary data.</text>
</comment>
<dbReference type="EMBL" id="JACAGB010000001">
    <property type="protein sequence ID" value="KAF6392564.1"/>
    <property type="molecule type" value="Genomic_DNA"/>
</dbReference>
<evidence type="ECO:0000313" key="4">
    <source>
        <dbReference type="Proteomes" id="UP000558488"/>
    </source>
</evidence>
<keyword evidence="4" id="KW-1185">Reference proteome</keyword>
<dbReference type="Proteomes" id="UP000558488">
    <property type="component" value="Unassembled WGS sequence"/>
</dbReference>
<feature type="chain" id="PRO_5029796829" evidence="2">
    <location>
        <begin position="18"/>
        <end position="125"/>
    </location>
</feature>
<feature type="signal peptide" evidence="2">
    <location>
        <begin position="1"/>
        <end position="17"/>
    </location>
</feature>
<organism evidence="3 4">
    <name type="scientific">Pipistrellus kuhlii</name>
    <name type="common">Kuhl's pipistrelle</name>
    <dbReference type="NCBI Taxonomy" id="59472"/>
    <lineage>
        <taxon>Eukaryota</taxon>
        <taxon>Metazoa</taxon>
        <taxon>Chordata</taxon>
        <taxon>Craniata</taxon>
        <taxon>Vertebrata</taxon>
        <taxon>Euteleostomi</taxon>
        <taxon>Mammalia</taxon>
        <taxon>Eutheria</taxon>
        <taxon>Laurasiatheria</taxon>
        <taxon>Chiroptera</taxon>
        <taxon>Yangochiroptera</taxon>
        <taxon>Vespertilionidae</taxon>
        <taxon>Pipistrellus</taxon>
    </lineage>
</organism>
<proteinExistence type="predicted"/>
<evidence type="ECO:0000256" key="1">
    <source>
        <dbReference type="SAM" id="MobiDB-lite"/>
    </source>
</evidence>